<keyword evidence="5" id="KW-1015">Disulfide bond</keyword>
<keyword evidence="7 10" id="KW-0326">Glycosidase</keyword>
<comment type="caution">
    <text evidence="9">Lacks conserved residue(s) required for the propagation of feature annotation.</text>
</comment>
<evidence type="ECO:0000256" key="8">
    <source>
        <dbReference type="ARBA" id="ARBA00041343"/>
    </source>
</evidence>
<evidence type="ECO:0000256" key="4">
    <source>
        <dbReference type="ARBA" id="ARBA00023136"/>
    </source>
</evidence>
<evidence type="ECO:0000256" key="1">
    <source>
        <dbReference type="ARBA" id="ARBA00004370"/>
    </source>
</evidence>
<evidence type="ECO:0000313" key="14">
    <source>
        <dbReference type="EMBL" id="KAJ8029435.1"/>
    </source>
</evidence>
<dbReference type="InterPro" id="IPR025887">
    <property type="entry name" value="Glyco_hydro_31_N_dom"/>
</dbReference>
<evidence type="ECO:0000256" key="12">
    <source>
        <dbReference type="SAM" id="Phobius"/>
    </source>
</evidence>
<feature type="region of interest" description="Disordered" evidence="11">
    <location>
        <begin position="40"/>
        <end position="62"/>
    </location>
</feature>
<dbReference type="PANTHER" id="PTHR22762">
    <property type="entry name" value="ALPHA-GLUCOSIDASE"/>
    <property type="match status" value="1"/>
</dbReference>
<sequence>MGGTTNIIVACVVTTAVVTVICVPMTYFLHPDKGKSDTVCRPPDGLTPSYGPTEEVSSIAPTTSPESWKFDCFPDSNKQFSREICESRGCTYEESTYPRVPWCYFPENYGSYRQQTVKDEPWGTRADIERIPGTPTLFGSDIVNLRVDIEEQTKHRLHIKIYDPNEQRFEVPNNLSNPPSSKATNPLYEVSIQKNPFSFQVKRKDTGTIVFDTSVGALIFEDQFLQLSTRLPSHNIYGFGEHEHESFRHDLNWRMWGSFARDQPPSPEANLYGTHPFYMCIEDDFNAHGVFLNNANAQDVALQPLPALTYRHIGGVFDFYMFFGPTPEDVVAQYTELIGRPYMPPYWALGFHLSRYGYNGIENVTEVVARMRKYNIPHDVFYGDIDYMDRQRDFTIDEEIYGEENLANFVQRIKEEGTNYIIILDPAIAANETVGTYRAYDDGVTNDVFIHGEDGEIIFGKVWPDYPGIEVDESQPWEYQTEHYRSYAAFPDFQRQQTKDWWEFEIVDFQKRIEFDGIWIDMNEPANFVHGSVDGCSVNNLDFPPYHPRIWGTTMADKTVCMSAVQNWDETNKTTHYNMHNLYGWSQSEPTLNAARTATGKRSIVITRSTYPGSGKHNGHWLGDNTSMWPHIHKSIIGMLEFNLFGIPFIGADICGYFSDTTEQLCRRWSQVGNFYTYARNHNGLNYRDQDPAAFGEAFAVEMRELFAIRYTLLPYLYTLHFRATAYGSTIIRPLLHEFTSDPNTYGIDRQFLWGSGFMISPVLDEDAVKVDAYFPHARWYDWYTGKEVDSSYAGNVVTLDAPASYIPLHIRGGNILPTQQPANSTKFSRLNPFGLIIALNEGQSAIGALFWDDGESIDTIPNGEYYHIEYVVAEGNLVASIMNSYGTLLDNHRLDTISVHGMASRPPWVKLNGIELTDAQWSYNDVDAILSITDLQQPMAEPFKLTWN</sequence>
<keyword evidence="12" id="KW-0812">Transmembrane</keyword>
<evidence type="ECO:0000256" key="6">
    <source>
        <dbReference type="ARBA" id="ARBA00023180"/>
    </source>
</evidence>
<keyword evidence="6" id="KW-0325">Glycoprotein</keyword>
<dbReference type="InterPro" id="IPR013780">
    <property type="entry name" value="Glyco_hydro_b"/>
</dbReference>
<evidence type="ECO:0000256" key="5">
    <source>
        <dbReference type="ARBA" id="ARBA00023157"/>
    </source>
</evidence>
<protein>
    <recommendedName>
        <fullName evidence="8">Maltase</fullName>
    </recommendedName>
</protein>
<dbReference type="InterPro" id="IPR011013">
    <property type="entry name" value="Gal_mutarotase_sf_dom"/>
</dbReference>
<evidence type="ECO:0000256" key="3">
    <source>
        <dbReference type="ARBA" id="ARBA00022801"/>
    </source>
</evidence>
<dbReference type="Pfam" id="PF21365">
    <property type="entry name" value="Glyco_hydro_31_3rd"/>
    <property type="match status" value="1"/>
</dbReference>
<dbReference type="FunFam" id="3.20.20.80:FF:000016">
    <property type="entry name" value="Maltase-glucoamylase, intestinal"/>
    <property type="match status" value="1"/>
</dbReference>
<dbReference type="Pfam" id="PF00088">
    <property type="entry name" value="Trefoil"/>
    <property type="match status" value="1"/>
</dbReference>
<dbReference type="CDD" id="cd00111">
    <property type="entry name" value="Trefoil"/>
    <property type="match status" value="1"/>
</dbReference>
<dbReference type="Pfam" id="PF13802">
    <property type="entry name" value="Gal_mutarotas_2"/>
    <property type="match status" value="1"/>
</dbReference>
<dbReference type="Gene3D" id="4.10.110.10">
    <property type="entry name" value="Spasmolytic Protein, domain 1"/>
    <property type="match status" value="1"/>
</dbReference>
<dbReference type="FunFam" id="2.60.40.1760:FF:000001">
    <property type="entry name" value="Maltase-glucoamylase, intestinal"/>
    <property type="match status" value="1"/>
</dbReference>
<dbReference type="SUPFAM" id="SSF74650">
    <property type="entry name" value="Galactose mutarotase-like"/>
    <property type="match status" value="1"/>
</dbReference>
<evidence type="ECO:0000259" key="13">
    <source>
        <dbReference type="PROSITE" id="PS51448"/>
    </source>
</evidence>
<proteinExistence type="inferred from homology"/>
<dbReference type="GO" id="GO:0005975">
    <property type="term" value="P:carbohydrate metabolic process"/>
    <property type="evidence" value="ECO:0007669"/>
    <property type="project" value="InterPro"/>
</dbReference>
<feature type="domain" description="P-type" evidence="13">
    <location>
        <begin position="57"/>
        <end position="107"/>
    </location>
</feature>
<dbReference type="InterPro" id="IPR030458">
    <property type="entry name" value="Glyco_hydro_31_AS"/>
</dbReference>
<accession>A0A9Q1BMZ2</accession>
<dbReference type="CDD" id="cd14752">
    <property type="entry name" value="GH31_N"/>
    <property type="match status" value="1"/>
</dbReference>
<keyword evidence="15" id="KW-1185">Reference proteome</keyword>
<gene>
    <name evidence="14" type="ORF">HOLleu_28819</name>
</gene>
<dbReference type="PROSITE" id="PS00129">
    <property type="entry name" value="GLYCOSYL_HYDROL_F31_1"/>
    <property type="match status" value="1"/>
</dbReference>
<keyword evidence="12" id="KW-1133">Transmembrane helix</keyword>
<dbReference type="Gene3D" id="3.20.20.80">
    <property type="entry name" value="Glycosidases"/>
    <property type="match status" value="1"/>
</dbReference>
<dbReference type="EMBL" id="JAIZAY010000014">
    <property type="protein sequence ID" value="KAJ8029435.1"/>
    <property type="molecule type" value="Genomic_DNA"/>
</dbReference>
<feature type="transmembrane region" description="Helical" evidence="12">
    <location>
        <begin position="7"/>
        <end position="29"/>
    </location>
</feature>
<dbReference type="FunFam" id="2.60.40.1180:FF:000001">
    <property type="entry name" value="Maltase-glucoamylase, intestinal"/>
    <property type="match status" value="1"/>
</dbReference>
<dbReference type="Gene3D" id="2.60.40.1760">
    <property type="entry name" value="glycosyl hydrolase (family 31)"/>
    <property type="match status" value="1"/>
</dbReference>
<evidence type="ECO:0000256" key="11">
    <source>
        <dbReference type="SAM" id="MobiDB-lite"/>
    </source>
</evidence>
<comment type="similarity">
    <text evidence="2 10">Belongs to the glycosyl hydrolase 31 family.</text>
</comment>
<evidence type="ECO:0000256" key="10">
    <source>
        <dbReference type="RuleBase" id="RU361185"/>
    </source>
</evidence>
<dbReference type="SUPFAM" id="SSF51445">
    <property type="entry name" value="(Trans)glycosidases"/>
    <property type="match status" value="1"/>
</dbReference>
<organism evidence="14 15">
    <name type="scientific">Holothuria leucospilota</name>
    <name type="common">Black long sea cucumber</name>
    <name type="synonym">Mertensiothuria leucospilota</name>
    <dbReference type="NCBI Taxonomy" id="206669"/>
    <lineage>
        <taxon>Eukaryota</taxon>
        <taxon>Metazoa</taxon>
        <taxon>Echinodermata</taxon>
        <taxon>Eleutherozoa</taxon>
        <taxon>Echinozoa</taxon>
        <taxon>Holothuroidea</taxon>
        <taxon>Aspidochirotacea</taxon>
        <taxon>Aspidochirotida</taxon>
        <taxon>Holothuriidae</taxon>
        <taxon>Holothuria</taxon>
    </lineage>
</organism>
<dbReference type="InterPro" id="IPR048395">
    <property type="entry name" value="Glyco_hydro_31_C"/>
</dbReference>
<dbReference type="PANTHER" id="PTHR22762:SF133">
    <property type="entry name" value="P-TYPE DOMAIN-CONTAINING PROTEIN"/>
    <property type="match status" value="1"/>
</dbReference>
<reference evidence="14" key="1">
    <citation type="submission" date="2021-10" db="EMBL/GenBank/DDBJ databases">
        <title>Tropical sea cucumber genome reveals ecological adaptation and Cuvierian tubules defense mechanism.</title>
        <authorList>
            <person name="Chen T."/>
        </authorList>
    </citation>
    <scope>NUCLEOTIDE SEQUENCE</scope>
    <source>
        <strain evidence="14">Nanhai2018</strain>
        <tissue evidence="14">Muscle</tissue>
    </source>
</reference>
<dbReference type="AlphaFoldDB" id="A0A9Q1BMZ2"/>
<dbReference type="GO" id="GO:0004558">
    <property type="term" value="F:alpha-1,4-glucosidase activity"/>
    <property type="evidence" value="ECO:0007669"/>
    <property type="project" value="TreeGrafter"/>
</dbReference>
<evidence type="ECO:0000256" key="2">
    <source>
        <dbReference type="ARBA" id="ARBA00007806"/>
    </source>
</evidence>
<dbReference type="GO" id="GO:0016020">
    <property type="term" value="C:membrane"/>
    <property type="evidence" value="ECO:0007669"/>
    <property type="project" value="UniProtKB-SubCell"/>
</dbReference>
<dbReference type="SUPFAM" id="SSF51011">
    <property type="entry name" value="Glycosyl hydrolase domain"/>
    <property type="match status" value="1"/>
</dbReference>
<keyword evidence="4 12" id="KW-0472">Membrane</keyword>
<name>A0A9Q1BMZ2_HOLLE</name>
<dbReference type="Proteomes" id="UP001152320">
    <property type="component" value="Chromosome 14"/>
</dbReference>
<dbReference type="SUPFAM" id="SSF57492">
    <property type="entry name" value="Trefoil"/>
    <property type="match status" value="1"/>
</dbReference>
<dbReference type="Pfam" id="PF01055">
    <property type="entry name" value="Glyco_hydro_31_2nd"/>
    <property type="match status" value="1"/>
</dbReference>
<evidence type="ECO:0000256" key="7">
    <source>
        <dbReference type="ARBA" id="ARBA00023295"/>
    </source>
</evidence>
<comment type="subcellular location">
    <subcellularLocation>
        <location evidence="1">Membrane</location>
    </subcellularLocation>
</comment>
<dbReference type="InterPro" id="IPR017853">
    <property type="entry name" value="GH"/>
</dbReference>
<evidence type="ECO:0000313" key="15">
    <source>
        <dbReference type="Proteomes" id="UP001152320"/>
    </source>
</evidence>
<evidence type="ECO:0000256" key="9">
    <source>
        <dbReference type="PROSITE-ProRule" id="PRU00779"/>
    </source>
</evidence>
<dbReference type="CDD" id="cd06602">
    <property type="entry name" value="GH31_MGAM_SI_GAA"/>
    <property type="match status" value="1"/>
</dbReference>
<dbReference type="SMART" id="SM00018">
    <property type="entry name" value="PD"/>
    <property type="match status" value="1"/>
</dbReference>
<dbReference type="InterPro" id="IPR000519">
    <property type="entry name" value="P_trefoil_dom"/>
</dbReference>
<dbReference type="PROSITE" id="PS51448">
    <property type="entry name" value="P_TREFOIL_2"/>
    <property type="match status" value="1"/>
</dbReference>
<dbReference type="Gene3D" id="2.60.40.1180">
    <property type="entry name" value="Golgi alpha-mannosidase II"/>
    <property type="match status" value="2"/>
</dbReference>
<comment type="caution">
    <text evidence="14">The sequence shown here is derived from an EMBL/GenBank/DDBJ whole genome shotgun (WGS) entry which is preliminary data.</text>
</comment>
<dbReference type="OrthoDB" id="5839090at2759"/>
<dbReference type="GO" id="GO:0030246">
    <property type="term" value="F:carbohydrate binding"/>
    <property type="evidence" value="ECO:0007669"/>
    <property type="project" value="InterPro"/>
</dbReference>
<dbReference type="InterPro" id="IPR044913">
    <property type="entry name" value="P_trefoil_dom_sf"/>
</dbReference>
<dbReference type="InterPro" id="IPR000322">
    <property type="entry name" value="Glyco_hydro_31_TIM"/>
</dbReference>
<keyword evidence="3 10" id="KW-0378">Hydrolase</keyword>